<evidence type="ECO:0000313" key="2">
    <source>
        <dbReference type="EMBL" id="JAD71435.1"/>
    </source>
</evidence>
<dbReference type="AlphaFoldDB" id="A0A0A9CDF9"/>
<name>A0A0A9CDF9_ARUDO</name>
<proteinExistence type="predicted"/>
<reference evidence="2" key="1">
    <citation type="submission" date="2014-09" db="EMBL/GenBank/DDBJ databases">
        <authorList>
            <person name="Magalhaes I.L.F."/>
            <person name="Oliveira U."/>
            <person name="Santos F.R."/>
            <person name="Vidigal T.H.D.A."/>
            <person name="Brescovit A.D."/>
            <person name="Santos A.J."/>
        </authorList>
    </citation>
    <scope>NUCLEOTIDE SEQUENCE</scope>
    <source>
        <tissue evidence="2">Shoot tissue taken approximately 20 cm above the soil surface</tissue>
    </source>
</reference>
<reference evidence="2" key="2">
    <citation type="journal article" date="2015" name="Data Brief">
        <title>Shoot transcriptome of the giant reed, Arundo donax.</title>
        <authorList>
            <person name="Barrero R.A."/>
            <person name="Guerrero F.D."/>
            <person name="Moolhuijzen P."/>
            <person name="Goolsby J.A."/>
            <person name="Tidwell J."/>
            <person name="Bellgard S.E."/>
            <person name="Bellgard M.I."/>
        </authorList>
    </citation>
    <scope>NUCLEOTIDE SEQUENCE</scope>
    <source>
        <tissue evidence="2">Shoot tissue taken approximately 20 cm above the soil surface</tissue>
    </source>
</reference>
<protein>
    <submittedName>
        <fullName evidence="2">Uncharacterized protein</fullName>
    </submittedName>
</protein>
<sequence length="22" mass="2528">MLVQDSRLRTNRQPGRAKSINS</sequence>
<evidence type="ECO:0000256" key="1">
    <source>
        <dbReference type="SAM" id="MobiDB-lite"/>
    </source>
</evidence>
<feature type="region of interest" description="Disordered" evidence="1">
    <location>
        <begin position="1"/>
        <end position="22"/>
    </location>
</feature>
<accession>A0A0A9CDF9</accession>
<dbReference type="EMBL" id="GBRH01226460">
    <property type="protein sequence ID" value="JAD71435.1"/>
    <property type="molecule type" value="Transcribed_RNA"/>
</dbReference>
<organism evidence="2">
    <name type="scientific">Arundo donax</name>
    <name type="common">Giant reed</name>
    <name type="synonym">Donax arundinaceus</name>
    <dbReference type="NCBI Taxonomy" id="35708"/>
    <lineage>
        <taxon>Eukaryota</taxon>
        <taxon>Viridiplantae</taxon>
        <taxon>Streptophyta</taxon>
        <taxon>Embryophyta</taxon>
        <taxon>Tracheophyta</taxon>
        <taxon>Spermatophyta</taxon>
        <taxon>Magnoliopsida</taxon>
        <taxon>Liliopsida</taxon>
        <taxon>Poales</taxon>
        <taxon>Poaceae</taxon>
        <taxon>PACMAD clade</taxon>
        <taxon>Arundinoideae</taxon>
        <taxon>Arundineae</taxon>
        <taxon>Arundo</taxon>
    </lineage>
</organism>